<evidence type="ECO:0000256" key="4">
    <source>
        <dbReference type="ARBA" id="ARBA00022692"/>
    </source>
</evidence>
<dbReference type="Proteomes" id="UP000002431">
    <property type="component" value="Chromosome"/>
</dbReference>
<keyword evidence="3" id="KW-1003">Cell membrane</keyword>
<name>Q1IWQ9_DEIGD</name>
<dbReference type="PANTHER" id="PTHR11795:SF442">
    <property type="entry name" value="ABC TRANSPORTER ATP-BINDING PROTEIN"/>
    <property type="match status" value="1"/>
</dbReference>
<evidence type="ECO:0000256" key="5">
    <source>
        <dbReference type="ARBA" id="ARBA00022970"/>
    </source>
</evidence>
<keyword evidence="11" id="KW-1185">Reference proteome</keyword>
<keyword evidence="4 9" id="KW-0812">Transmembrane</keyword>
<evidence type="ECO:0000256" key="3">
    <source>
        <dbReference type="ARBA" id="ARBA00022475"/>
    </source>
</evidence>
<dbReference type="PANTHER" id="PTHR11795">
    <property type="entry name" value="BRANCHED-CHAIN AMINO ACID TRANSPORT SYSTEM PERMEASE PROTEIN LIVH"/>
    <property type="match status" value="1"/>
</dbReference>
<keyword evidence="7 9" id="KW-0472">Membrane</keyword>
<protein>
    <submittedName>
        <fullName evidence="10">Amino acid/amide ABC transporter membrane protein 1, HAAT family</fullName>
    </submittedName>
</protein>
<evidence type="ECO:0000256" key="7">
    <source>
        <dbReference type="ARBA" id="ARBA00023136"/>
    </source>
</evidence>
<keyword evidence="5" id="KW-0029">Amino-acid transport</keyword>
<reference evidence="10" key="1">
    <citation type="submission" date="2006-04" db="EMBL/GenBank/DDBJ databases">
        <title>Complete sequence of chromosome of Deinococcus geothermalis DSM 11300.</title>
        <authorList>
            <consortium name="US DOE Joint Genome Institute"/>
            <person name="Copeland A."/>
            <person name="Lucas S."/>
            <person name="Lapidus A."/>
            <person name="Barry K."/>
            <person name="Detter J.C."/>
            <person name="Glavina del Rio T."/>
            <person name="Hammon N."/>
            <person name="Israni S."/>
            <person name="Dalin E."/>
            <person name="Tice H."/>
            <person name="Pitluck S."/>
            <person name="Brettin T."/>
            <person name="Bruce D."/>
            <person name="Han C."/>
            <person name="Tapia R."/>
            <person name="Saunders E."/>
            <person name="Gilna P."/>
            <person name="Schmutz J."/>
            <person name="Larimer F."/>
            <person name="Land M."/>
            <person name="Hauser L."/>
            <person name="Kyrpides N."/>
            <person name="Kim E."/>
            <person name="Daly M.J."/>
            <person name="Fredrickson J.K."/>
            <person name="Makarova K.S."/>
            <person name="Gaidamakova E.K."/>
            <person name="Zhai M."/>
            <person name="Richardson P."/>
        </authorList>
    </citation>
    <scope>NUCLEOTIDE SEQUENCE</scope>
    <source>
        <strain evidence="10">DSM 11300</strain>
    </source>
</reference>
<comment type="similarity">
    <text evidence="8">Belongs to the binding-protein-dependent transport system permease family. LivHM subfamily.</text>
</comment>
<dbReference type="GO" id="GO:0022857">
    <property type="term" value="F:transmembrane transporter activity"/>
    <property type="evidence" value="ECO:0007669"/>
    <property type="project" value="InterPro"/>
</dbReference>
<evidence type="ECO:0000256" key="6">
    <source>
        <dbReference type="ARBA" id="ARBA00022989"/>
    </source>
</evidence>
<evidence type="ECO:0000313" key="10">
    <source>
        <dbReference type="EMBL" id="ABF46325.1"/>
    </source>
</evidence>
<dbReference type="InterPro" id="IPR001851">
    <property type="entry name" value="ABC_transp_permease"/>
</dbReference>
<proteinExistence type="inferred from homology"/>
<dbReference type="GO" id="GO:0006865">
    <property type="term" value="P:amino acid transport"/>
    <property type="evidence" value="ECO:0007669"/>
    <property type="project" value="UniProtKB-KW"/>
</dbReference>
<dbReference type="Pfam" id="PF02653">
    <property type="entry name" value="BPD_transp_2"/>
    <property type="match status" value="1"/>
</dbReference>
<feature type="transmembrane region" description="Helical" evidence="9">
    <location>
        <begin position="276"/>
        <end position="295"/>
    </location>
</feature>
<feature type="transmembrane region" description="Helical" evidence="9">
    <location>
        <begin position="71"/>
        <end position="90"/>
    </location>
</feature>
<sequence>MRPQMTTQLLLIQVFNGLVNGAFYALLSLGLAVIFGMLRIVNFMHGALYMLGAFAAFALGQAFGLGFWPSLILAPLLVGLLGMLLERTLLARLYGLDPSYNLLLTFGLTLLTQDLVKQFMLSHYAVSSAPYTPPAALAGVVNLGFVVFPKYRLFVIVLSLVICLLTWFVIEKTRVGAIIRASTENPSVTRAFGIDVGKWVTGVFGVGVGLAGLAGVLAAPIYSVEPYMGAELIITTFAVVVIGGLGSILGSIVTGFAVGVLAAVGAAIYPPIANTLVFLLMALVLLIRPSGLFGLPEGAR</sequence>
<dbReference type="eggNOG" id="COG0559">
    <property type="taxonomic scope" value="Bacteria"/>
</dbReference>
<comment type="subcellular location">
    <subcellularLocation>
        <location evidence="1">Cell membrane</location>
        <topology evidence="1">Multi-pass membrane protein</topology>
    </subcellularLocation>
</comment>
<keyword evidence="2" id="KW-0813">Transport</keyword>
<evidence type="ECO:0000313" key="11">
    <source>
        <dbReference type="Proteomes" id="UP000002431"/>
    </source>
</evidence>
<dbReference type="STRING" id="319795.Dgeo_2031"/>
<organism evidence="10 11">
    <name type="scientific">Deinococcus geothermalis (strain DSM 11300 / CIP 105573 / AG-3a)</name>
    <dbReference type="NCBI Taxonomy" id="319795"/>
    <lineage>
        <taxon>Bacteria</taxon>
        <taxon>Thermotogati</taxon>
        <taxon>Deinococcota</taxon>
        <taxon>Deinococci</taxon>
        <taxon>Deinococcales</taxon>
        <taxon>Deinococcaceae</taxon>
        <taxon>Deinococcus</taxon>
    </lineage>
</organism>
<dbReference type="HOGENOM" id="CLU_039929_2_1_0"/>
<dbReference type="CDD" id="cd06582">
    <property type="entry name" value="TM_PBP1_LivH_like"/>
    <property type="match status" value="1"/>
</dbReference>
<dbReference type="KEGG" id="dge:Dgeo_2031"/>
<keyword evidence="6 9" id="KW-1133">Transmembrane helix</keyword>
<evidence type="ECO:0000256" key="9">
    <source>
        <dbReference type="SAM" id="Phobius"/>
    </source>
</evidence>
<feature type="transmembrane region" description="Helical" evidence="9">
    <location>
        <begin position="12"/>
        <end position="35"/>
    </location>
</feature>
<evidence type="ECO:0000256" key="1">
    <source>
        <dbReference type="ARBA" id="ARBA00004651"/>
    </source>
</evidence>
<gene>
    <name evidence="10" type="ordered locus">Dgeo_2031</name>
</gene>
<dbReference type="GO" id="GO:0005886">
    <property type="term" value="C:plasma membrane"/>
    <property type="evidence" value="ECO:0007669"/>
    <property type="project" value="UniProtKB-SubCell"/>
</dbReference>
<evidence type="ECO:0000256" key="2">
    <source>
        <dbReference type="ARBA" id="ARBA00022448"/>
    </source>
</evidence>
<feature type="transmembrane region" description="Helical" evidence="9">
    <location>
        <begin position="151"/>
        <end position="170"/>
    </location>
</feature>
<dbReference type="InterPro" id="IPR052157">
    <property type="entry name" value="BCAA_transport_permease"/>
</dbReference>
<dbReference type="EMBL" id="CP000359">
    <property type="protein sequence ID" value="ABF46325.1"/>
    <property type="molecule type" value="Genomic_DNA"/>
</dbReference>
<evidence type="ECO:0000256" key="8">
    <source>
        <dbReference type="ARBA" id="ARBA00037998"/>
    </source>
</evidence>
<dbReference type="AlphaFoldDB" id="Q1IWQ9"/>
<feature type="transmembrane region" description="Helical" evidence="9">
    <location>
        <begin position="199"/>
        <end position="221"/>
    </location>
</feature>
<accession>Q1IWQ9</accession>